<name>A0A0L6U0I9_9FIRM</name>
<protein>
    <recommendedName>
        <fullName evidence="3">C_GCAxxG_C_C family protein</fullName>
    </recommendedName>
</protein>
<dbReference type="Pfam" id="PF09719">
    <property type="entry name" value="C_GCAxxG_C_C"/>
    <property type="match status" value="1"/>
</dbReference>
<sequence>MNHQEKALELFKNKFQCSQAVFAAFAAELGVDETTALKISSGFGGGMCCGEVCGAVAGALMAIGLKYGHAQVHDSESKNSTNQKVMEMVSQFKSVNGSIICRELLGYDLTDKRELAVINEKNLFTVFCPKMVASAVDIAETII</sequence>
<dbReference type="InterPro" id="IPR010181">
    <property type="entry name" value="CGCAxxGCC_motif"/>
</dbReference>
<organism evidence="1 2">
    <name type="scientific">Acetobacterium bakii</name>
    <dbReference type="NCBI Taxonomy" id="52689"/>
    <lineage>
        <taxon>Bacteria</taxon>
        <taxon>Bacillati</taxon>
        <taxon>Bacillota</taxon>
        <taxon>Clostridia</taxon>
        <taxon>Eubacteriales</taxon>
        <taxon>Eubacteriaceae</taxon>
        <taxon>Acetobacterium</taxon>
    </lineage>
</organism>
<dbReference type="InterPro" id="IPR036280">
    <property type="entry name" value="Multihaem_cyt_sf"/>
</dbReference>
<dbReference type="PATRIC" id="fig|52689.4.peg.1874"/>
<dbReference type="Proteomes" id="UP000036873">
    <property type="component" value="Unassembled WGS sequence"/>
</dbReference>
<dbReference type="OrthoDB" id="9791535at2"/>
<dbReference type="NCBIfam" id="TIGR01909">
    <property type="entry name" value="C_GCAxxG_C_C"/>
    <property type="match status" value="1"/>
</dbReference>
<dbReference type="EMBL" id="LGYO01000032">
    <property type="protein sequence ID" value="KNZ41330.1"/>
    <property type="molecule type" value="Genomic_DNA"/>
</dbReference>
<evidence type="ECO:0000313" key="1">
    <source>
        <dbReference type="EMBL" id="KNZ41330.1"/>
    </source>
</evidence>
<comment type="caution">
    <text evidence="1">The sequence shown here is derived from an EMBL/GenBank/DDBJ whole genome shotgun (WGS) entry which is preliminary data.</text>
</comment>
<accession>A0A0L6U0I9</accession>
<keyword evidence="2" id="KW-1185">Reference proteome</keyword>
<dbReference type="SUPFAM" id="SSF48695">
    <property type="entry name" value="Multiheme cytochromes"/>
    <property type="match status" value="1"/>
</dbReference>
<dbReference type="STRING" id="52689.AKG39_12565"/>
<proteinExistence type="predicted"/>
<reference evidence="2" key="1">
    <citation type="submission" date="2015-07" db="EMBL/GenBank/DDBJ databases">
        <title>Draft genome sequence of Acetobacterium bakii DSM 8293, a potential psychrophilic chemical producer through syngas fermentation.</title>
        <authorList>
            <person name="Song Y."/>
            <person name="Hwang S."/>
            <person name="Cho B.-K."/>
        </authorList>
    </citation>
    <scope>NUCLEOTIDE SEQUENCE [LARGE SCALE GENOMIC DNA]</scope>
    <source>
        <strain evidence="2">DSM 8239</strain>
    </source>
</reference>
<gene>
    <name evidence="1" type="ORF">AKG39_12565</name>
</gene>
<dbReference type="RefSeq" id="WP_050740770.1">
    <property type="nucleotide sequence ID" value="NZ_LGYO01000032.1"/>
</dbReference>
<evidence type="ECO:0000313" key="2">
    <source>
        <dbReference type="Proteomes" id="UP000036873"/>
    </source>
</evidence>
<evidence type="ECO:0008006" key="3">
    <source>
        <dbReference type="Google" id="ProtNLM"/>
    </source>
</evidence>
<dbReference type="AlphaFoldDB" id="A0A0L6U0I9"/>